<keyword evidence="3 6" id="KW-0238">DNA-binding</keyword>
<dbReference type="PROSITE" id="PS50931">
    <property type="entry name" value="HTH_LYSR"/>
    <property type="match status" value="1"/>
</dbReference>
<dbReference type="EMBL" id="JADBEM010000001">
    <property type="protein sequence ID" value="MBE1609033.1"/>
    <property type="molecule type" value="Genomic_DNA"/>
</dbReference>
<evidence type="ECO:0000313" key="7">
    <source>
        <dbReference type="Proteomes" id="UP000638648"/>
    </source>
</evidence>
<dbReference type="SUPFAM" id="SSF46785">
    <property type="entry name" value="Winged helix' DNA-binding domain"/>
    <property type="match status" value="1"/>
</dbReference>
<protein>
    <submittedName>
        <fullName evidence="6">DNA-binding transcriptional LysR family regulator</fullName>
    </submittedName>
</protein>
<dbReference type="Pfam" id="PF00126">
    <property type="entry name" value="HTH_1"/>
    <property type="match status" value="1"/>
</dbReference>
<dbReference type="AlphaFoldDB" id="A0A927RMK8"/>
<dbReference type="InterPro" id="IPR000847">
    <property type="entry name" value="LysR_HTH_N"/>
</dbReference>
<keyword evidence="7" id="KW-1185">Reference proteome</keyword>
<dbReference type="FunFam" id="1.10.10.10:FF:000001">
    <property type="entry name" value="LysR family transcriptional regulator"/>
    <property type="match status" value="1"/>
</dbReference>
<dbReference type="PRINTS" id="PR00039">
    <property type="entry name" value="HTHLYSR"/>
</dbReference>
<dbReference type="GO" id="GO:0032993">
    <property type="term" value="C:protein-DNA complex"/>
    <property type="evidence" value="ECO:0007669"/>
    <property type="project" value="TreeGrafter"/>
</dbReference>
<gene>
    <name evidence="6" type="ORF">HEB94_005881</name>
</gene>
<dbReference type="GO" id="GO:0003700">
    <property type="term" value="F:DNA-binding transcription factor activity"/>
    <property type="evidence" value="ECO:0007669"/>
    <property type="project" value="InterPro"/>
</dbReference>
<dbReference type="Gene3D" id="1.10.10.10">
    <property type="entry name" value="Winged helix-like DNA-binding domain superfamily/Winged helix DNA-binding domain"/>
    <property type="match status" value="1"/>
</dbReference>
<dbReference type="GO" id="GO:0003677">
    <property type="term" value="F:DNA binding"/>
    <property type="evidence" value="ECO:0007669"/>
    <property type="project" value="UniProtKB-KW"/>
</dbReference>
<keyword evidence="2" id="KW-0805">Transcription regulation</keyword>
<organism evidence="6 7">
    <name type="scientific">Actinopolymorpha pittospori</name>
    <dbReference type="NCBI Taxonomy" id="648752"/>
    <lineage>
        <taxon>Bacteria</taxon>
        <taxon>Bacillati</taxon>
        <taxon>Actinomycetota</taxon>
        <taxon>Actinomycetes</taxon>
        <taxon>Propionibacteriales</taxon>
        <taxon>Actinopolymorphaceae</taxon>
        <taxon>Actinopolymorpha</taxon>
    </lineage>
</organism>
<dbReference type="InterPro" id="IPR036390">
    <property type="entry name" value="WH_DNA-bd_sf"/>
</dbReference>
<comment type="caution">
    <text evidence="6">The sequence shown here is derived from an EMBL/GenBank/DDBJ whole genome shotgun (WGS) entry which is preliminary data.</text>
</comment>
<comment type="similarity">
    <text evidence="1">Belongs to the LysR transcriptional regulatory family.</text>
</comment>
<evidence type="ECO:0000259" key="5">
    <source>
        <dbReference type="PROSITE" id="PS50931"/>
    </source>
</evidence>
<sequence>MDLLAHLETFVAVAQERSFSRAAELLGIAQPLLSRRIKTLEQELGSELFDRSRRQIEITRFGSLLLPHAQDVLRRAEQLRSVARSAQTSAVQVLGVPPDCDAPALARVIRTAAERGVVVSVQDLPAQARADALADGTLTLALVRVPAGAAPLAVPLGLAAATPFGRRTVHLESLRPRRGTASGAEPALLVTPEDDLPQFVEHLRRAVARAGLPEGRVRVASSTAAALAETLAGTGLLLCTEEFARRNQVPWALLSGVPLRRGYQLAPEAPDWLLPLLGAAVGSVPDRRQDADDARVRLAVHA</sequence>
<keyword evidence="4" id="KW-0804">Transcription</keyword>
<reference evidence="6" key="1">
    <citation type="submission" date="2020-10" db="EMBL/GenBank/DDBJ databases">
        <title>Sequencing the genomes of 1000 actinobacteria strains.</title>
        <authorList>
            <person name="Klenk H.-P."/>
        </authorList>
    </citation>
    <scope>NUCLEOTIDE SEQUENCE</scope>
    <source>
        <strain evidence="6">DSM 45354</strain>
    </source>
</reference>
<name>A0A927RMK8_9ACTN</name>
<evidence type="ECO:0000256" key="3">
    <source>
        <dbReference type="ARBA" id="ARBA00023125"/>
    </source>
</evidence>
<feature type="domain" description="HTH lysR-type" evidence="5">
    <location>
        <begin position="1"/>
        <end position="59"/>
    </location>
</feature>
<evidence type="ECO:0000256" key="4">
    <source>
        <dbReference type="ARBA" id="ARBA00023163"/>
    </source>
</evidence>
<evidence type="ECO:0000313" key="6">
    <source>
        <dbReference type="EMBL" id="MBE1609033.1"/>
    </source>
</evidence>
<dbReference type="RefSeq" id="WP_192752690.1">
    <property type="nucleotide sequence ID" value="NZ_BAABJL010000273.1"/>
</dbReference>
<accession>A0A927RMK8</accession>
<evidence type="ECO:0000256" key="2">
    <source>
        <dbReference type="ARBA" id="ARBA00023015"/>
    </source>
</evidence>
<dbReference type="Proteomes" id="UP000638648">
    <property type="component" value="Unassembled WGS sequence"/>
</dbReference>
<evidence type="ECO:0000256" key="1">
    <source>
        <dbReference type="ARBA" id="ARBA00009437"/>
    </source>
</evidence>
<dbReference type="PANTHER" id="PTHR30346:SF0">
    <property type="entry name" value="HCA OPERON TRANSCRIPTIONAL ACTIVATOR HCAR"/>
    <property type="match status" value="1"/>
</dbReference>
<dbReference type="InterPro" id="IPR036388">
    <property type="entry name" value="WH-like_DNA-bd_sf"/>
</dbReference>
<proteinExistence type="inferred from homology"/>
<dbReference type="PANTHER" id="PTHR30346">
    <property type="entry name" value="TRANSCRIPTIONAL DUAL REGULATOR HCAR-RELATED"/>
    <property type="match status" value="1"/>
</dbReference>